<proteinExistence type="predicted"/>
<feature type="region of interest" description="Disordered" evidence="1">
    <location>
        <begin position="135"/>
        <end position="167"/>
    </location>
</feature>
<protein>
    <recommendedName>
        <fullName evidence="4">Helix-turn-helix domain-containing protein</fullName>
    </recommendedName>
</protein>
<dbReference type="PANTHER" id="PTHR10948:SF23">
    <property type="entry name" value="TRANSPOSASE INSI FOR INSERTION SEQUENCE ELEMENT IS30A-RELATED"/>
    <property type="match status" value="1"/>
</dbReference>
<sequence>MAKEGKLSQAKMALELRVDQSTVSRELRRGKVRQMAYDRSYYECYSAEAGSHVYKENRTRSHVKDFQHKYSEVFFKKMPKTIRSAKNNPRTQSVDTFVHTYREKHPDEKKVLCTKTVYALIDQGVLSVRNIDLPMKTSMRPRKKKRSEPKGKNAKRLGRSIKERDPSVLSRETFGHWEVDLVLGGKKTKG</sequence>
<dbReference type="Proteomes" id="UP000198668">
    <property type="component" value="Unassembled WGS sequence"/>
</dbReference>
<dbReference type="PANTHER" id="PTHR10948">
    <property type="entry name" value="TRANSPOSASE"/>
    <property type="match status" value="1"/>
</dbReference>
<dbReference type="GO" id="GO:0004803">
    <property type="term" value="F:transposase activity"/>
    <property type="evidence" value="ECO:0007669"/>
    <property type="project" value="TreeGrafter"/>
</dbReference>
<reference evidence="2 3" key="1">
    <citation type="submission" date="2016-10" db="EMBL/GenBank/DDBJ databases">
        <authorList>
            <person name="de Groot N.N."/>
        </authorList>
    </citation>
    <scope>NUCLEOTIDE SEQUENCE [LARGE SCALE GENOMIC DNA]</scope>
    <source>
        <strain evidence="2 3">DSM 27630</strain>
    </source>
</reference>
<dbReference type="GO" id="GO:0005829">
    <property type="term" value="C:cytosol"/>
    <property type="evidence" value="ECO:0007669"/>
    <property type="project" value="TreeGrafter"/>
</dbReference>
<evidence type="ECO:0000256" key="1">
    <source>
        <dbReference type="SAM" id="MobiDB-lite"/>
    </source>
</evidence>
<feature type="compositionally biased region" description="Basic residues" evidence="1">
    <location>
        <begin position="139"/>
        <end position="159"/>
    </location>
</feature>
<evidence type="ECO:0000313" key="3">
    <source>
        <dbReference type="Proteomes" id="UP000198668"/>
    </source>
</evidence>
<gene>
    <name evidence="2" type="ORF">SAMN04489868_1428</name>
</gene>
<dbReference type="OrthoDB" id="2168138at2"/>
<dbReference type="GO" id="GO:0032196">
    <property type="term" value="P:transposition"/>
    <property type="evidence" value="ECO:0007669"/>
    <property type="project" value="TreeGrafter"/>
</dbReference>
<evidence type="ECO:0008006" key="4">
    <source>
        <dbReference type="Google" id="ProtNLM"/>
    </source>
</evidence>
<evidence type="ECO:0000313" key="2">
    <source>
        <dbReference type="EMBL" id="SFH87329.1"/>
    </source>
</evidence>
<dbReference type="EMBL" id="FOQE01000042">
    <property type="protein sequence ID" value="SFH87329.1"/>
    <property type="molecule type" value="Genomic_DNA"/>
</dbReference>
<dbReference type="NCBIfam" id="NF033563">
    <property type="entry name" value="transpos_IS30"/>
    <property type="match status" value="1"/>
</dbReference>
<dbReference type="AlphaFoldDB" id="A0A1I3DL67"/>
<keyword evidence="3" id="KW-1185">Reference proteome</keyword>
<name>A0A1I3DL67_9LACT</name>
<accession>A0A1I3DL67</accession>
<dbReference type="InterPro" id="IPR051917">
    <property type="entry name" value="Transposase-Integrase"/>
</dbReference>
<dbReference type="InterPro" id="IPR053392">
    <property type="entry name" value="Transposase_IS30-like"/>
</dbReference>
<organism evidence="2 3">
    <name type="scientific">Pisciglobus halotolerans</name>
    <dbReference type="NCBI Taxonomy" id="745365"/>
    <lineage>
        <taxon>Bacteria</taxon>
        <taxon>Bacillati</taxon>
        <taxon>Bacillota</taxon>
        <taxon>Bacilli</taxon>
        <taxon>Lactobacillales</taxon>
        <taxon>Carnobacteriaceae</taxon>
    </lineage>
</organism>